<reference evidence="1" key="1">
    <citation type="submission" date="2025-08" db="UniProtKB">
        <authorList>
            <consortium name="Ensembl"/>
        </authorList>
    </citation>
    <scope>IDENTIFICATION</scope>
</reference>
<accession>A0A8D0CXL7</accession>
<keyword evidence="2" id="KW-1185">Reference proteome</keyword>
<evidence type="ECO:0000313" key="1">
    <source>
        <dbReference type="Ensembl" id="ENSSLUP00000023132.1"/>
    </source>
</evidence>
<name>A0A8D0CXL7_SANLU</name>
<reference evidence="1" key="2">
    <citation type="submission" date="2025-09" db="UniProtKB">
        <authorList>
            <consortium name="Ensembl"/>
        </authorList>
    </citation>
    <scope>IDENTIFICATION</scope>
</reference>
<dbReference type="Proteomes" id="UP000694568">
    <property type="component" value="Unplaced"/>
</dbReference>
<organism evidence="1 2">
    <name type="scientific">Sander lucioperca</name>
    <name type="common">Pike-perch</name>
    <name type="synonym">Perca lucioperca</name>
    <dbReference type="NCBI Taxonomy" id="283035"/>
    <lineage>
        <taxon>Eukaryota</taxon>
        <taxon>Metazoa</taxon>
        <taxon>Chordata</taxon>
        <taxon>Craniata</taxon>
        <taxon>Vertebrata</taxon>
        <taxon>Euteleostomi</taxon>
        <taxon>Actinopterygii</taxon>
        <taxon>Neopterygii</taxon>
        <taxon>Teleostei</taxon>
        <taxon>Neoteleostei</taxon>
        <taxon>Acanthomorphata</taxon>
        <taxon>Eupercaria</taxon>
        <taxon>Perciformes</taxon>
        <taxon>Percoidei</taxon>
        <taxon>Percidae</taxon>
        <taxon>Luciopercinae</taxon>
        <taxon>Sander</taxon>
    </lineage>
</organism>
<dbReference type="AlphaFoldDB" id="A0A8D0CXL7"/>
<proteinExistence type="predicted"/>
<dbReference type="Ensembl" id="ENSSLUT00000023893.1">
    <property type="protein sequence ID" value="ENSSLUP00000023132.1"/>
    <property type="gene ID" value="ENSSLUG00000010621.1"/>
</dbReference>
<evidence type="ECO:0000313" key="2">
    <source>
        <dbReference type="Proteomes" id="UP000694568"/>
    </source>
</evidence>
<sequence length="66" mass="7532">MPTAINMNRKKDKGFESPSSHVYIVLLSLLFTTHQVVCINNINFQRKSVIVSTTEVTGYLTLQYQI</sequence>
<protein>
    <submittedName>
        <fullName evidence="1">Uncharacterized protein</fullName>
    </submittedName>
</protein>